<accession>A0A067RRS2</accession>
<dbReference type="Proteomes" id="UP000027135">
    <property type="component" value="Unassembled WGS sequence"/>
</dbReference>
<protein>
    <submittedName>
        <fullName evidence="1">Uncharacterized protein</fullName>
    </submittedName>
</protein>
<evidence type="ECO:0000313" key="1">
    <source>
        <dbReference type="EMBL" id="KDR23370.1"/>
    </source>
</evidence>
<dbReference type="InParanoid" id="A0A067RRS2"/>
<proteinExistence type="predicted"/>
<dbReference type="EMBL" id="KK852463">
    <property type="protein sequence ID" value="KDR23370.1"/>
    <property type="molecule type" value="Genomic_DNA"/>
</dbReference>
<name>A0A067RRS2_ZOONE</name>
<dbReference type="AlphaFoldDB" id="A0A067RRS2"/>
<reference evidence="1 2" key="1">
    <citation type="journal article" date="2014" name="Nat. Commun.">
        <title>Molecular traces of alternative social organization in a termite genome.</title>
        <authorList>
            <person name="Terrapon N."/>
            <person name="Li C."/>
            <person name="Robertson H.M."/>
            <person name="Ji L."/>
            <person name="Meng X."/>
            <person name="Booth W."/>
            <person name="Chen Z."/>
            <person name="Childers C.P."/>
            <person name="Glastad K.M."/>
            <person name="Gokhale K."/>
            <person name="Gowin J."/>
            <person name="Gronenberg W."/>
            <person name="Hermansen R.A."/>
            <person name="Hu H."/>
            <person name="Hunt B.G."/>
            <person name="Huylmans A.K."/>
            <person name="Khalil S.M."/>
            <person name="Mitchell R.D."/>
            <person name="Munoz-Torres M.C."/>
            <person name="Mustard J.A."/>
            <person name="Pan H."/>
            <person name="Reese J.T."/>
            <person name="Scharf M.E."/>
            <person name="Sun F."/>
            <person name="Vogel H."/>
            <person name="Xiao J."/>
            <person name="Yang W."/>
            <person name="Yang Z."/>
            <person name="Yang Z."/>
            <person name="Zhou J."/>
            <person name="Zhu J."/>
            <person name="Brent C.S."/>
            <person name="Elsik C.G."/>
            <person name="Goodisman M.A."/>
            <person name="Liberles D.A."/>
            <person name="Roe R.M."/>
            <person name="Vargo E.L."/>
            <person name="Vilcinskas A."/>
            <person name="Wang J."/>
            <person name="Bornberg-Bauer E."/>
            <person name="Korb J."/>
            <person name="Zhang G."/>
            <person name="Liebig J."/>
        </authorList>
    </citation>
    <scope>NUCLEOTIDE SEQUENCE [LARGE SCALE GENOMIC DNA]</scope>
    <source>
        <tissue evidence="1">Whole organism</tissue>
    </source>
</reference>
<sequence length="50" mass="5598">MIYNVFLMKKSGSLNSCNGGDRSMGIHGMPPIKDAYINYRVKYDSAAVQR</sequence>
<gene>
    <name evidence="1" type="ORF">L798_05332</name>
</gene>
<evidence type="ECO:0000313" key="2">
    <source>
        <dbReference type="Proteomes" id="UP000027135"/>
    </source>
</evidence>
<keyword evidence="2" id="KW-1185">Reference proteome</keyword>
<organism evidence="1 2">
    <name type="scientific">Zootermopsis nevadensis</name>
    <name type="common">Dampwood termite</name>
    <dbReference type="NCBI Taxonomy" id="136037"/>
    <lineage>
        <taxon>Eukaryota</taxon>
        <taxon>Metazoa</taxon>
        <taxon>Ecdysozoa</taxon>
        <taxon>Arthropoda</taxon>
        <taxon>Hexapoda</taxon>
        <taxon>Insecta</taxon>
        <taxon>Pterygota</taxon>
        <taxon>Neoptera</taxon>
        <taxon>Polyneoptera</taxon>
        <taxon>Dictyoptera</taxon>
        <taxon>Blattodea</taxon>
        <taxon>Blattoidea</taxon>
        <taxon>Termitoidae</taxon>
        <taxon>Termopsidae</taxon>
        <taxon>Zootermopsis</taxon>
    </lineage>
</organism>